<accession>A0A9P0BAT9</accession>
<dbReference type="EMBL" id="OV121137">
    <property type="protein sequence ID" value="CAH0559419.1"/>
    <property type="molecule type" value="Genomic_DNA"/>
</dbReference>
<feature type="signal peptide" evidence="1">
    <location>
        <begin position="1"/>
        <end position="20"/>
    </location>
</feature>
<name>A0A9P0BAT9_BRAAE</name>
<keyword evidence="1" id="KW-0732">Signal</keyword>
<evidence type="ECO:0000313" key="2">
    <source>
        <dbReference type="EMBL" id="CAH0559419.1"/>
    </source>
</evidence>
<dbReference type="OrthoDB" id="6380971at2759"/>
<organism evidence="2 3">
    <name type="scientific">Brassicogethes aeneus</name>
    <name type="common">Rape pollen beetle</name>
    <name type="synonym">Meligethes aeneus</name>
    <dbReference type="NCBI Taxonomy" id="1431903"/>
    <lineage>
        <taxon>Eukaryota</taxon>
        <taxon>Metazoa</taxon>
        <taxon>Ecdysozoa</taxon>
        <taxon>Arthropoda</taxon>
        <taxon>Hexapoda</taxon>
        <taxon>Insecta</taxon>
        <taxon>Pterygota</taxon>
        <taxon>Neoptera</taxon>
        <taxon>Endopterygota</taxon>
        <taxon>Coleoptera</taxon>
        <taxon>Polyphaga</taxon>
        <taxon>Cucujiformia</taxon>
        <taxon>Nitidulidae</taxon>
        <taxon>Meligethinae</taxon>
        <taxon>Brassicogethes</taxon>
    </lineage>
</organism>
<dbReference type="Proteomes" id="UP001154078">
    <property type="component" value="Chromosome 6"/>
</dbReference>
<reference evidence="2" key="1">
    <citation type="submission" date="2021-12" db="EMBL/GenBank/DDBJ databases">
        <authorList>
            <person name="King R."/>
        </authorList>
    </citation>
    <scope>NUCLEOTIDE SEQUENCE</scope>
</reference>
<dbReference type="Gene3D" id="3.15.10.30">
    <property type="entry name" value="Haemolymph juvenile hormone binding protein"/>
    <property type="match status" value="1"/>
</dbReference>
<keyword evidence="3" id="KW-1185">Reference proteome</keyword>
<dbReference type="SMART" id="SM00700">
    <property type="entry name" value="JHBP"/>
    <property type="match status" value="1"/>
</dbReference>
<sequence>MECKLFGLVFLVMLASSVDSQLTFRAPRIGQFLGRLTNNTLDLIRGGVNLFSSTIDRIINTFGRVEDRLSALLNEFRNRILHGIPEFNIPILDPLHIKNIEFDVSHDAADLKGYAKNVTIRHISKFRVDKQKFSDLGDWKFKLDLNITFPYLTATGKYKINGMVGDSFRIFGDGPFGLNLTDLSIGTSTILKYDFPRLRITSMDIDVKLRKLKSNFENLMSDEELGLLFNKAISQMAPEALKILWPELKVPVEKQVMKYINNILDNATVAGLARRLLNLA</sequence>
<feature type="chain" id="PRO_5040180317" evidence="1">
    <location>
        <begin position="21"/>
        <end position="280"/>
    </location>
</feature>
<dbReference type="AlphaFoldDB" id="A0A9P0BAT9"/>
<dbReference type="Pfam" id="PF06585">
    <property type="entry name" value="JHBP"/>
    <property type="match status" value="1"/>
</dbReference>
<evidence type="ECO:0000256" key="1">
    <source>
        <dbReference type="SAM" id="SignalP"/>
    </source>
</evidence>
<dbReference type="InterPro" id="IPR038606">
    <property type="entry name" value="To_sf"/>
</dbReference>
<dbReference type="InterPro" id="IPR010562">
    <property type="entry name" value="Haemolymph_juvenile_hormone-bd"/>
</dbReference>
<proteinExistence type="predicted"/>
<dbReference type="PANTHER" id="PTHR11008:SF9">
    <property type="entry name" value="PROTEIN TAKEOUT-LIKE PROTEIN"/>
    <property type="match status" value="1"/>
</dbReference>
<protein>
    <submittedName>
        <fullName evidence="2">Uncharacterized protein</fullName>
    </submittedName>
</protein>
<dbReference type="PANTHER" id="PTHR11008">
    <property type="entry name" value="PROTEIN TAKEOUT-LIKE PROTEIN"/>
    <property type="match status" value="1"/>
</dbReference>
<gene>
    <name evidence="2" type="ORF">MELIAE_LOCUS9510</name>
</gene>
<evidence type="ECO:0000313" key="3">
    <source>
        <dbReference type="Proteomes" id="UP001154078"/>
    </source>
</evidence>